<dbReference type="OrthoDB" id="9805654at2"/>
<accession>A0A850HFS4</accession>
<evidence type="ECO:0000313" key="4">
    <source>
        <dbReference type="EMBL" id="NVH57654.1"/>
    </source>
</evidence>
<gene>
    <name evidence="4" type="ORF">G5A66_03105</name>
    <name evidence="3" type="ORF">G5A75_05095</name>
</gene>
<evidence type="ECO:0000259" key="2">
    <source>
        <dbReference type="PROSITE" id="PS50943"/>
    </source>
</evidence>
<dbReference type="Pfam" id="PF01381">
    <property type="entry name" value="HTH_3"/>
    <property type="match status" value="1"/>
</dbReference>
<organism evidence="4 5">
    <name type="scientific">Dorea phocaeensis</name>
    <dbReference type="NCBI Taxonomy" id="2040291"/>
    <lineage>
        <taxon>Bacteria</taxon>
        <taxon>Bacillati</taxon>
        <taxon>Bacillota</taxon>
        <taxon>Clostridia</taxon>
        <taxon>Lachnospirales</taxon>
        <taxon>Lachnospiraceae</taxon>
        <taxon>Dorea</taxon>
    </lineage>
</organism>
<proteinExistence type="predicted"/>
<protein>
    <submittedName>
        <fullName evidence="4">Helix-turn-helix transcriptional regulator</fullName>
    </submittedName>
</protein>
<keyword evidence="5" id="KW-1185">Reference proteome</keyword>
<dbReference type="EMBL" id="JAAITX010000002">
    <property type="protein sequence ID" value="NVH57654.1"/>
    <property type="molecule type" value="Genomic_DNA"/>
</dbReference>
<dbReference type="PANTHER" id="PTHR46558">
    <property type="entry name" value="TRACRIPTIONAL REGULATORY PROTEIN-RELATED-RELATED"/>
    <property type="match status" value="1"/>
</dbReference>
<evidence type="ECO:0000313" key="6">
    <source>
        <dbReference type="Proteomes" id="UP000701680"/>
    </source>
</evidence>
<dbReference type="Proteomes" id="UP000701680">
    <property type="component" value="Unassembled WGS sequence"/>
</dbReference>
<dbReference type="CDD" id="cd00093">
    <property type="entry name" value="HTH_XRE"/>
    <property type="match status" value="1"/>
</dbReference>
<dbReference type="GO" id="GO:0003677">
    <property type="term" value="F:DNA binding"/>
    <property type="evidence" value="ECO:0007669"/>
    <property type="project" value="UniProtKB-KW"/>
</dbReference>
<dbReference type="PROSITE" id="PS50943">
    <property type="entry name" value="HTH_CROC1"/>
    <property type="match status" value="1"/>
</dbReference>
<dbReference type="SUPFAM" id="SSF47413">
    <property type="entry name" value="lambda repressor-like DNA-binding domains"/>
    <property type="match status" value="1"/>
</dbReference>
<dbReference type="EMBL" id="JAAIUO010000002">
    <property type="protein sequence ID" value="NSK14259.1"/>
    <property type="molecule type" value="Genomic_DNA"/>
</dbReference>
<name>A0A850HFS4_9FIRM</name>
<comment type="caution">
    <text evidence="4">The sequence shown here is derived from an EMBL/GenBank/DDBJ whole genome shotgun (WGS) entry which is preliminary data.</text>
</comment>
<dbReference type="InterPro" id="IPR010982">
    <property type="entry name" value="Lambda_DNA-bd_dom_sf"/>
</dbReference>
<reference evidence="4" key="2">
    <citation type="submission" date="2020-02" db="EMBL/GenBank/DDBJ databases">
        <authorList>
            <person name="Littmann E."/>
            <person name="Sorbara M."/>
        </authorList>
    </citation>
    <scope>NUCLEOTIDE SEQUENCE</scope>
    <source>
        <strain evidence="4">MSK.17.11</strain>
        <strain evidence="3">MSK.17.38</strain>
    </source>
</reference>
<dbReference type="RefSeq" id="WP_101695610.1">
    <property type="nucleotide sequence ID" value="NZ_JAAITX010000002.1"/>
</dbReference>
<evidence type="ECO:0000256" key="1">
    <source>
        <dbReference type="ARBA" id="ARBA00023125"/>
    </source>
</evidence>
<dbReference type="Gene3D" id="1.10.260.40">
    <property type="entry name" value="lambda repressor-like DNA-binding domains"/>
    <property type="match status" value="1"/>
</dbReference>
<evidence type="ECO:0000313" key="3">
    <source>
        <dbReference type="EMBL" id="NSK14259.1"/>
    </source>
</evidence>
<sequence length="115" mass="13416">MSFAQKLKSLRLEHDMTQESVAKYMNVARSTIAGYETKNRQPSHEKLTTLASLFQVSVDYLLDEGEEINVTLHPSCILPFEDQNLLDSYHKLSARSRKDLKEYLYLLQLRDNEKH</sequence>
<dbReference type="SMART" id="SM00530">
    <property type="entry name" value="HTH_XRE"/>
    <property type="match status" value="1"/>
</dbReference>
<dbReference type="PANTHER" id="PTHR46558:SF11">
    <property type="entry name" value="HTH-TYPE TRANSCRIPTIONAL REGULATOR XRE"/>
    <property type="match status" value="1"/>
</dbReference>
<dbReference type="InterPro" id="IPR001387">
    <property type="entry name" value="Cro/C1-type_HTH"/>
</dbReference>
<dbReference type="Proteomes" id="UP000528555">
    <property type="component" value="Unassembled WGS sequence"/>
</dbReference>
<reference evidence="5 6" key="1">
    <citation type="journal article" date="2020" name="Cell Host Microbe">
        <title>Functional and Genomic Variation between Human-Derived Isolates of Lachnospiraceae Reveals Inter- and Intra-Species Diversity.</title>
        <authorList>
            <person name="Sorbara M.T."/>
            <person name="Littmann E.R."/>
            <person name="Fontana E."/>
            <person name="Moody T.U."/>
            <person name="Kohout C.E."/>
            <person name="Gjonbalaj M."/>
            <person name="Eaton V."/>
            <person name="Seok R."/>
            <person name="Leiner I.M."/>
            <person name="Pamer E.G."/>
        </authorList>
    </citation>
    <scope>NUCLEOTIDE SEQUENCE [LARGE SCALE GENOMIC DNA]</scope>
    <source>
        <strain evidence="4 5">MSK.17.11</strain>
        <strain evidence="3 6">MSK.17.38</strain>
    </source>
</reference>
<keyword evidence="1" id="KW-0238">DNA-binding</keyword>
<feature type="domain" description="HTH cro/C1-type" evidence="2">
    <location>
        <begin position="7"/>
        <end position="61"/>
    </location>
</feature>
<dbReference type="AlphaFoldDB" id="A0A850HFS4"/>
<evidence type="ECO:0000313" key="5">
    <source>
        <dbReference type="Proteomes" id="UP000528555"/>
    </source>
</evidence>